<reference evidence="1" key="1">
    <citation type="submission" date="2019-08" db="EMBL/GenBank/DDBJ databases">
        <title>The improved chromosome-level genome for the pearl oyster Pinctada fucata martensii using PacBio sequencing and Hi-C.</title>
        <authorList>
            <person name="Zheng Z."/>
        </authorList>
    </citation>
    <scope>NUCLEOTIDE SEQUENCE</scope>
    <source>
        <strain evidence="1">ZZ-2019</strain>
        <tissue evidence="1">Adductor muscle</tissue>
    </source>
</reference>
<protein>
    <submittedName>
        <fullName evidence="1">Uncharacterized protein</fullName>
    </submittedName>
</protein>
<name>A0AA88XSQ1_PINIB</name>
<proteinExistence type="predicted"/>
<gene>
    <name evidence="1" type="ORF">FSP39_021684</name>
</gene>
<comment type="caution">
    <text evidence="1">The sequence shown here is derived from an EMBL/GenBank/DDBJ whole genome shotgun (WGS) entry which is preliminary data.</text>
</comment>
<evidence type="ECO:0000313" key="2">
    <source>
        <dbReference type="Proteomes" id="UP001186944"/>
    </source>
</evidence>
<dbReference type="EMBL" id="VSWD01000010">
    <property type="protein sequence ID" value="KAK3091667.1"/>
    <property type="molecule type" value="Genomic_DNA"/>
</dbReference>
<dbReference type="Proteomes" id="UP001186944">
    <property type="component" value="Unassembled WGS sequence"/>
</dbReference>
<dbReference type="AlphaFoldDB" id="A0AA88XSQ1"/>
<organism evidence="1 2">
    <name type="scientific">Pinctada imbricata</name>
    <name type="common">Atlantic pearl-oyster</name>
    <name type="synonym">Pinctada martensii</name>
    <dbReference type="NCBI Taxonomy" id="66713"/>
    <lineage>
        <taxon>Eukaryota</taxon>
        <taxon>Metazoa</taxon>
        <taxon>Spiralia</taxon>
        <taxon>Lophotrochozoa</taxon>
        <taxon>Mollusca</taxon>
        <taxon>Bivalvia</taxon>
        <taxon>Autobranchia</taxon>
        <taxon>Pteriomorphia</taxon>
        <taxon>Pterioida</taxon>
        <taxon>Pterioidea</taxon>
        <taxon>Pteriidae</taxon>
        <taxon>Pinctada</taxon>
    </lineage>
</organism>
<keyword evidence="2" id="KW-1185">Reference proteome</keyword>
<sequence>MFVNGDREKYTSLIKIDYWSCTQEEIERLKQNQVQKVPLAANNTSTSEQPSMCMSEVKDQRAKKTVSFMELSADKLMEEEEKNCKQQ</sequence>
<evidence type="ECO:0000313" key="1">
    <source>
        <dbReference type="EMBL" id="KAK3091667.1"/>
    </source>
</evidence>
<accession>A0AA88XSQ1</accession>